<evidence type="ECO:0000259" key="4">
    <source>
        <dbReference type="PROSITE" id="PS50102"/>
    </source>
</evidence>
<dbReference type="Gene3D" id="3.30.70.330">
    <property type="match status" value="1"/>
</dbReference>
<dbReference type="CDD" id="cd12246">
    <property type="entry name" value="RRM1_U1A_like"/>
    <property type="match status" value="1"/>
</dbReference>
<feature type="region of interest" description="Disordered" evidence="3">
    <location>
        <begin position="1"/>
        <end position="20"/>
    </location>
</feature>
<dbReference type="InterPro" id="IPR012677">
    <property type="entry name" value="Nucleotide-bd_a/b_plait_sf"/>
</dbReference>
<feature type="region of interest" description="Disordered" evidence="3">
    <location>
        <begin position="133"/>
        <end position="206"/>
    </location>
</feature>
<evidence type="ECO:0000256" key="2">
    <source>
        <dbReference type="PROSITE-ProRule" id="PRU00176"/>
    </source>
</evidence>
<evidence type="ECO:0000256" key="3">
    <source>
        <dbReference type="SAM" id="MobiDB-lite"/>
    </source>
</evidence>
<name>A0A8H3IES2_9LECA</name>
<dbReference type="OrthoDB" id="277802at2759"/>
<organism evidence="5 6">
    <name type="scientific">Imshaugia aleurites</name>
    <dbReference type="NCBI Taxonomy" id="172621"/>
    <lineage>
        <taxon>Eukaryota</taxon>
        <taxon>Fungi</taxon>
        <taxon>Dikarya</taxon>
        <taxon>Ascomycota</taxon>
        <taxon>Pezizomycotina</taxon>
        <taxon>Lecanoromycetes</taxon>
        <taxon>OSLEUM clade</taxon>
        <taxon>Lecanoromycetidae</taxon>
        <taxon>Lecanorales</taxon>
        <taxon>Lecanorineae</taxon>
        <taxon>Parmeliaceae</taxon>
        <taxon>Imshaugia</taxon>
    </lineage>
</organism>
<dbReference type="EMBL" id="CAJPDT010000015">
    <property type="protein sequence ID" value="CAF9915848.1"/>
    <property type="molecule type" value="Genomic_DNA"/>
</dbReference>
<dbReference type="PANTHER" id="PTHR16105">
    <property type="entry name" value="RNA-BINDING REGION-CONTAINING PROTEIN 3"/>
    <property type="match status" value="1"/>
</dbReference>
<accession>A0A8H3IES2</accession>
<dbReference type="InterPro" id="IPR000504">
    <property type="entry name" value="RRM_dom"/>
</dbReference>
<dbReference type="AlphaFoldDB" id="A0A8H3IES2"/>
<dbReference type="FunFam" id="3.30.70.330:FF:000572">
    <property type="entry name" value="U1 small nuclear ribonucleoprotein A"/>
    <property type="match status" value="1"/>
</dbReference>
<reference evidence="5" key="1">
    <citation type="submission" date="2021-03" db="EMBL/GenBank/DDBJ databases">
        <authorList>
            <person name="Tagirdzhanova G."/>
        </authorList>
    </citation>
    <scope>NUCLEOTIDE SEQUENCE</scope>
</reference>
<evidence type="ECO:0000313" key="6">
    <source>
        <dbReference type="Proteomes" id="UP000664534"/>
    </source>
</evidence>
<dbReference type="GO" id="GO:0097157">
    <property type="term" value="F:pre-mRNA intronic binding"/>
    <property type="evidence" value="ECO:0007669"/>
    <property type="project" value="TreeGrafter"/>
</dbReference>
<dbReference type="SMART" id="SM00360">
    <property type="entry name" value="RRM"/>
    <property type="match status" value="1"/>
</dbReference>
<dbReference type="PANTHER" id="PTHR16105:SF0">
    <property type="entry name" value="RNA-BINDING REGION-CONTAINING PROTEIN 3"/>
    <property type="match status" value="1"/>
</dbReference>
<dbReference type="SUPFAM" id="SSF54928">
    <property type="entry name" value="RNA-binding domain, RBD"/>
    <property type="match status" value="1"/>
</dbReference>
<sequence>MSTKAVPSHNGGPQKSTYPPNQTLYLTNLPEKIQKPDLRLSLYTLFATYGPVLDVVALRNNKMRGQAHVAFRDVQASRQAMRALQGFDFFGKEMKIQYAKGKSDTIAKLDGTYRMPVAPGNEVTTTELQQSIFGAPPSSLPAPVPSASSAKLTEASIDNGKLEVDGEEAGPKGVKRGREDESDDEGAPMEEDSDAPMEASDDDDDD</sequence>
<dbReference type="InterPro" id="IPR045164">
    <property type="entry name" value="RBM41/RNPC3"/>
</dbReference>
<dbReference type="InterPro" id="IPR035979">
    <property type="entry name" value="RBD_domain_sf"/>
</dbReference>
<evidence type="ECO:0000313" key="5">
    <source>
        <dbReference type="EMBL" id="CAF9915848.1"/>
    </source>
</evidence>
<feature type="compositionally biased region" description="Acidic residues" evidence="3">
    <location>
        <begin position="180"/>
        <end position="206"/>
    </location>
</feature>
<gene>
    <name evidence="5" type="primary">MSL1</name>
    <name evidence="5" type="ORF">IMSHALPRED_002716</name>
</gene>
<dbReference type="GO" id="GO:0000398">
    <property type="term" value="P:mRNA splicing, via spliceosome"/>
    <property type="evidence" value="ECO:0007669"/>
    <property type="project" value="TreeGrafter"/>
</dbReference>
<keyword evidence="6" id="KW-1185">Reference proteome</keyword>
<dbReference type="Proteomes" id="UP000664534">
    <property type="component" value="Unassembled WGS sequence"/>
</dbReference>
<comment type="caution">
    <text evidence="5">The sequence shown here is derived from an EMBL/GenBank/DDBJ whole genome shotgun (WGS) entry which is preliminary data.</text>
</comment>
<dbReference type="PROSITE" id="PS50102">
    <property type="entry name" value="RRM"/>
    <property type="match status" value="1"/>
</dbReference>
<protein>
    <submittedName>
        <fullName evidence="5">U2 snRNP complex subunit msl1</fullName>
    </submittedName>
</protein>
<feature type="domain" description="RRM" evidence="4">
    <location>
        <begin position="22"/>
        <end position="101"/>
    </location>
</feature>
<evidence type="ECO:0000256" key="1">
    <source>
        <dbReference type="ARBA" id="ARBA00022884"/>
    </source>
</evidence>
<dbReference type="Pfam" id="PF00076">
    <property type="entry name" value="RRM_1"/>
    <property type="match status" value="1"/>
</dbReference>
<keyword evidence="1 2" id="KW-0694">RNA-binding</keyword>
<dbReference type="GO" id="GO:0030626">
    <property type="term" value="F:U12 snRNA binding"/>
    <property type="evidence" value="ECO:0007669"/>
    <property type="project" value="TreeGrafter"/>
</dbReference>
<proteinExistence type="predicted"/>